<dbReference type="RefSeq" id="WP_019282174.1">
    <property type="nucleotide sequence ID" value="NZ_CP023055.1"/>
</dbReference>
<dbReference type="GO" id="GO:0016747">
    <property type="term" value="F:acyltransferase activity, transferring groups other than amino-acyl groups"/>
    <property type="evidence" value="ECO:0007669"/>
    <property type="project" value="InterPro"/>
</dbReference>
<proteinExistence type="predicted"/>
<dbReference type="CDD" id="cd04301">
    <property type="entry name" value="NAT_SF"/>
    <property type="match status" value="1"/>
</dbReference>
<evidence type="ECO:0000313" key="2">
    <source>
        <dbReference type="Proteomes" id="UP000256923"/>
    </source>
</evidence>
<dbReference type="EMBL" id="CP034673">
    <property type="protein sequence ID" value="AZS27049.1"/>
    <property type="molecule type" value="Genomic_DNA"/>
</dbReference>
<evidence type="ECO:0000313" key="1">
    <source>
        <dbReference type="EMBL" id="AZS27049.1"/>
    </source>
</evidence>
<reference evidence="1 2" key="1">
    <citation type="submission" date="2018-12" db="EMBL/GenBank/DDBJ databases">
        <title>Characterization and Draft Genome of Vibrio anguillarum J360 Marine Pathogen Isolated from an Outbreak in Lumpfish (Cyclopterus lumpus).</title>
        <authorList>
            <person name="Vasquez J.I."/>
            <person name="Cao T."/>
            <person name="Chakraborty S."/>
            <person name="Gnanagobal H."/>
            <person name="Wescot J."/>
            <person name="Boyce D."/>
            <person name="Santander J."/>
        </authorList>
    </citation>
    <scope>NUCLEOTIDE SEQUENCE [LARGE SCALE GENOMIC DNA]</scope>
    <source>
        <strain evidence="1 2">J360</strain>
    </source>
</reference>
<gene>
    <name evidence="1" type="ORF">DYL72_19235</name>
</gene>
<dbReference type="Proteomes" id="UP000256923">
    <property type="component" value="Chromosome 2"/>
</dbReference>
<organism evidence="1 2">
    <name type="scientific">Vibrio anguillarum</name>
    <name type="common">Listonella anguillarum</name>
    <dbReference type="NCBI Taxonomy" id="55601"/>
    <lineage>
        <taxon>Bacteria</taxon>
        <taxon>Pseudomonadati</taxon>
        <taxon>Pseudomonadota</taxon>
        <taxon>Gammaproteobacteria</taxon>
        <taxon>Vibrionales</taxon>
        <taxon>Vibrionaceae</taxon>
        <taxon>Vibrio</taxon>
    </lineage>
</organism>
<dbReference type="InterPro" id="IPR000182">
    <property type="entry name" value="GNAT_dom"/>
</dbReference>
<dbReference type="InterPro" id="IPR051531">
    <property type="entry name" value="N-acetyltransferase"/>
</dbReference>
<name>A0A289GHI9_VIBAN</name>
<accession>A0A289GHI9</accession>
<dbReference type="PROSITE" id="PS51186">
    <property type="entry name" value="GNAT"/>
    <property type="match status" value="1"/>
</dbReference>
<dbReference type="InterPro" id="IPR016181">
    <property type="entry name" value="Acyl_CoA_acyltransferase"/>
</dbReference>
<protein>
    <submittedName>
        <fullName evidence="1">N-acetyltransferase</fullName>
    </submittedName>
</protein>
<dbReference type="SUPFAM" id="SSF55729">
    <property type="entry name" value="Acyl-CoA N-acyltransferases (Nat)"/>
    <property type="match status" value="1"/>
</dbReference>
<dbReference type="PANTHER" id="PTHR43792">
    <property type="entry name" value="GNAT FAMILY, PUTATIVE (AFU_ORTHOLOGUE AFUA_3G00765)-RELATED-RELATED"/>
    <property type="match status" value="1"/>
</dbReference>
<dbReference type="Pfam" id="PF13302">
    <property type="entry name" value="Acetyltransf_3"/>
    <property type="match status" value="1"/>
</dbReference>
<keyword evidence="1" id="KW-0808">Transferase</keyword>
<dbReference type="AlphaFoldDB" id="A0A289GHI9"/>
<sequence>MELIQLNESELKMLRDGQSELKYMIDGIPPNHVLERSLNHYRDSICEAYFIKSNDQLIGSCGFKNPPFNCRVEIGYNVAFGAQGKGIATFAVNKLCQIAFESGLVKVVFALISSKNSASLNVVRKNGFIYKNIAVDSDGESLECWELSNNINALENS</sequence>
<dbReference type="Gene3D" id="3.40.630.30">
    <property type="match status" value="1"/>
</dbReference>